<comment type="cofactor">
    <cofactor evidence="1">
        <name>Mg(2+)</name>
        <dbReference type="ChEBI" id="CHEBI:18420"/>
    </cofactor>
</comment>
<organism evidence="2 3">
    <name type="scientific">Chroococcidiopsis cubana SAG 39.79</name>
    <dbReference type="NCBI Taxonomy" id="388085"/>
    <lineage>
        <taxon>Bacteria</taxon>
        <taxon>Bacillati</taxon>
        <taxon>Cyanobacteriota</taxon>
        <taxon>Cyanophyceae</taxon>
        <taxon>Chroococcidiopsidales</taxon>
        <taxon>Chroococcidiopsidaceae</taxon>
        <taxon>Chroococcidiopsis</taxon>
    </lineage>
</organism>
<comment type="caution">
    <text evidence="2">The sequence shown here is derived from an EMBL/GenBank/DDBJ whole genome shotgun (WGS) entry which is preliminary data.</text>
</comment>
<protein>
    <recommendedName>
        <fullName evidence="4">Inositol-1-monophosphatase</fullName>
    </recommendedName>
</protein>
<feature type="binding site" evidence="1">
    <location>
        <position position="106"/>
    </location>
    <ligand>
        <name>Mg(2+)</name>
        <dbReference type="ChEBI" id="CHEBI:18420"/>
        <label>1</label>
        <note>catalytic</note>
    </ligand>
</feature>
<dbReference type="RefSeq" id="WP_106168893.1">
    <property type="nucleotide sequence ID" value="NZ_JAVKZF010000003.1"/>
</dbReference>
<feature type="binding site" evidence="1">
    <location>
        <position position="76"/>
    </location>
    <ligand>
        <name>Mg(2+)</name>
        <dbReference type="ChEBI" id="CHEBI:18420"/>
        <label>1</label>
        <note>catalytic</note>
    </ligand>
</feature>
<evidence type="ECO:0008006" key="4">
    <source>
        <dbReference type="Google" id="ProtNLM"/>
    </source>
</evidence>
<dbReference type="Pfam" id="PF00459">
    <property type="entry name" value="Inositol_P"/>
    <property type="match status" value="1"/>
</dbReference>
<dbReference type="AlphaFoldDB" id="A0AB37UJ75"/>
<evidence type="ECO:0000313" key="2">
    <source>
        <dbReference type="EMBL" id="RUT11447.1"/>
    </source>
</evidence>
<name>A0AB37UJ75_9CYAN</name>
<evidence type="ECO:0000313" key="3">
    <source>
        <dbReference type="Proteomes" id="UP000282574"/>
    </source>
</evidence>
<evidence type="ECO:0000256" key="1">
    <source>
        <dbReference type="PIRSR" id="PIRSR600760-2"/>
    </source>
</evidence>
<feature type="binding site" evidence="1">
    <location>
        <position position="105"/>
    </location>
    <ligand>
        <name>Mg(2+)</name>
        <dbReference type="ChEBI" id="CHEBI:18420"/>
        <label>1</label>
        <note>catalytic</note>
    </ligand>
</feature>
<accession>A0AB37UJ75</accession>
<dbReference type="Gene3D" id="3.40.190.80">
    <property type="match status" value="1"/>
</dbReference>
<dbReference type="Gene3D" id="3.30.540.10">
    <property type="entry name" value="Fructose-1,6-Bisphosphatase, subunit A, domain 1"/>
    <property type="match status" value="1"/>
</dbReference>
<dbReference type="SUPFAM" id="SSF56655">
    <property type="entry name" value="Carbohydrate phosphatase"/>
    <property type="match status" value="1"/>
</dbReference>
<dbReference type="GO" id="GO:0046872">
    <property type="term" value="F:metal ion binding"/>
    <property type="evidence" value="ECO:0007669"/>
    <property type="project" value="UniProtKB-KW"/>
</dbReference>
<feature type="binding site" evidence="1">
    <location>
        <position position="103"/>
    </location>
    <ligand>
        <name>Mg(2+)</name>
        <dbReference type="ChEBI" id="CHEBI:18420"/>
        <label>1</label>
        <note>catalytic</note>
    </ligand>
</feature>
<keyword evidence="3" id="KW-1185">Reference proteome</keyword>
<sequence>MSESPSPRAIVASLFPHLQVAAAYADRIQSKITALPAKGEGDNFFAAALTDADLAIQNLVEVALLANFPHIRFYGEEYEQSRNTKYFRAIDLGGEGDYLVTLDPIDGTQFYLDGHANYQIILSILNCDDFEAVIAISPAQNTYYYALRGEGAFQGTLTQDLAACKPLRVGQPKPTILLGWGMSALQSRLKQQDYEVIDIATAYSREIQVSNLNGILTGEIAGAAIASGKFIDGAALAFLARETGCIVTTHDGSVPPPLHTCKDYSLPGLIVATSESVHQHLLTAVQSLAA</sequence>
<dbReference type="Proteomes" id="UP000282574">
    <property type="component" value="Unassembled WGS sequence"/>
</dbReference>
<keyword evidence="1" id="KW-0460">Magnesium</keyword>
<gene>
    <name evidence="2" type="ORF">DSM107010_32500</name>
</gene>
<dbReference type="EMBL" id="RSCK01000025">
    <property type="protein sequence ID" value="RUT11447.1"/>
    <property type="molecule type" value="Genomic_DNA"/>
</dbReference>
<keyword evidence="1" id="KW-0479">Metal-binding</keyword>
<dbReference type="InterPro" id="IPR000760">
    <property type="entry name" value="Inositol_monophosphatase-like"/>
</dbReference>
<proteinExistence type="predicted"/>
<feature type="binding site" evidence="1">
    <location>
        <position position="232"/>
    </location>
    <ligand>
        <name>Mg(2+)</name>
        <dbReference type="ChEBI" id="CHEBI:18420"/>
        <label>1</label>
        <note>catalytic</note>
    </ligand>
</feature>
<reference evidence="2 3" key="1">
    <citation type="journal article" date="2019" name="Genome Biol. Evol.">
        <title>Day and night: Metabolic profiles and evolutionary relationships of six axenic non-marine cyanobacteria.</title>
        <authorList>
            <person name="Will S.E."/>
            <person name="Henke P."/>
            <person name="Boedeker C."/>
            <person name="Huang S."/>
            <person name="Brinkmann H."/>
            <person name="Rohde M."/>
            <person name="Jarek M."/>
            <person name="Friedl T."/>
            <person name="Seufert S."/>
            <person name="Schumacher M."/>
            <person name="Overmann J."/>
            <person name="Neumann-Schaal M."/>
            <person name="Petersen J."/>
        </authorList>
    </citation>
    <scope>NUCLEOTIDE SEQUENCE [LARGE SCALE GENOMIC DNA]</scope>
    <source>
        <strain evidence="2 3">SAG 39.79</strain>
    </source>
</reference>